<comment type="caution">
    <text evidence="1">The sequence shown here is derived from an EMBL/GenBank/DDBJ whole genome shotgun (WGS) entry which is preliminary data.</text>
</comment>
<sequence length="550" mass="62473">MSLRGRMAQQGSQRDKDKLCCSICLDLLKGPVTIPCGHSYCMSCIKNYWDEENQKHVYSCPQCRQTFEPRPVLMKSTVLAELVEEVKNKKTDVKASPADHCYAGPGDVGCDFCTGRKQKALKSCLQCLVSYCEQHLQPHYESPAFGKHKLVDPSNKMQEIICTRHNEVMKIFCRTDQQCICFLCSMDEHKGHDTVSAAAEISKKQKELGVSRQNIQQRIQKREKDVKLLQQEVEAINLSADKAVIDSEKIVTDVKQQIRSRQESEVAHVNNLQEKLQEEIAELSRKDTELDRLSHTEDHTQFLQSYSRLSGLSEATDSSSITARSLKYTEDVTAAVSEVRDKLQDIVSEERATMSITETPETEPKNRTEFLKYACDIRLDQNTRNKHIWFDFYIAEFSVNTDQWCGHPDSFTDWAQVLCRESLTGCCYWEVEVEGSVFVAVAYESISRKGDESAFGNNVKSWALECLGDGYKFRHNKIRTSLSGPWSSRVGVYLDHSAGVLSFYSVAETMTLLHRVQTTFTEPLCPGFGLYWDGVSVEICQDLNTEDSNP</sequence>
<dbReference type="Proteomes" id="UP001057452">
    <property type="component" value="Chromosome 12"/>
</dbReference>
<reference evidence="1" key="1">
    <citation type="submission" date="2022-05" db="EMBL/GenBank/DDBJ databases">
        <title>Chromosome-level genome of Chaenocephalus aceratus.</title>
        <authorList>
            <person name="Park H."/>
        </authorList>
    </citation>
    <scope>NUCLEOTIDE SEQUENCE</scope>
    <source>
        <strain evidence="1">KU_202001</strain>
    </source>
</reference>
<proteinExistence type="predicted"/>
<accession>A0ACB9WU08</accession>
<name>A0ACB9WU08_CHAAC</name>
<organism evidence="1 2">
    <name type="scientific">Chaenocephalus aceratus</name>
    <name type="common">Blackfin icefish</name>
    <name type="synonym">Chaenichthys aceratus</name>
    <dbReference type="NCBI Taxonomy" id="36190"/>
    <lineage>
        <taxon>Eukaryota</taxon>
        <taxon>Metazoa</taxon>
        <taxon>Chordata</taxon>
        <taxon>Craniata</taxon>
        <taxon>Vertebrata</taxon>
        <taxon>Euteleostomi</taxon>
        <taxon>Actinopterygii</taxon>
        <taxon>Neopterygii</taxon>
        <taxon>Teleostei</taxon>
        <taxon>Neoteleostei</taxon>
        <taxon>Acanthomorphata</taxon>
        <taxon>Eupercaria</taxon>
        <taxon>Perciformes</taxon>
        <taxon>Notothenioidei</taxon>
        <taxon>Channichthyidae</taxon>
        <taxon>Chaenocephalus</taxon>
    </lineage>
</organism>
<protein>
    <submittedName>
        <fullName evidence="1">Uncharacterized protein</fullName>
    </submittedName>
</protein>
<evidence type="ECO:0000313" key="2">
    <source>
        <dbReference type="Proteomes" id="UP001057452"/>
    </source>
</evidence>
<evidence type="ECO:0000313" key="1">
    <source>
        <dbReference type="EMBL" id="KAI4817150.1"/>
    </source>
</evidence>
<gene>
    <name evidence="1" type="ORF">KUCAC02_009429</name>
</gene>
<keyword evidence="2" id="KW-1185">Reference proteome</keyword>
<dbReference type="EMBL" id="CM043796">
    <property type="protein sequence ID" value="KAI4817150.1"/>
    <property type="molecule type" value="Genomic_DNA"/>
</dbReference>